<dbReference type="SMART" id="SM00963">
    <property type="entry name" value="SRP54_N"/>
    <property type="match status" value="1"/>
</dbReference>
<dbReference type="InterPro" id="IPR036225">
    <property type="entry name" value="SRP/SRP_N"/>
</dbReference>
<dbReference type="FunFam" id="1.20.120.140:FF:000023">
    <property type="entry name" value="Signal recognition particle 54 kDa protein putative"/>
    <property type="match status" value="1"/>
</dbReference>
<evidence type="ECO:0000313" key="4">
    <source>
        <dbReference type="Proteomes" id="UP000821853"/>
    </source>
</evidence>
<accession>A0A9J6HC23</accession>
<dbReference type="GO" id="GO:0006616">
    <property type="term" value="P:SRP-dependent cotranslational protein targeting to membrane, translocation"/>
    <property type="evidence" value="ECO:0007669"/>
    <property type="project" value="TreeGrafter"/>
</dbReference>
<dbReference type="GO" id="GO:0005829">
    <property type="term" value="C:cytosol"/>
    <property type="evidence" value="ECO:0007669"/>
    <property type="project" value="TreeGrafter"/>
</dbReference>
<dbReference type="SUPFAM" id="SSF47364">
    <property type="entry name" value="Domain of the SRP/SRP receptor G-proteins"/>
    <property type="match status" value="1"/>
</dbReference>
<organism evidence="3 4">
    <name type="scientific">Haemaphysalis longicornis</name>
    <name type="common">Bush tick</name>
    <dbReference type="NCBI Taxonomy" id="44386"/>
    <lineage>
        <taxon>Eukaryota</taxon>
        <taxon>Metazoa</taxon>
        <taxon>Ecdysozoa</taxon>
        <taxon>Arthropoda</taxon>
        <taxon>Chelicerata</taxon>
        <taxon>Arachnida</taxon>
        <taxon>Acari</taxon>
        <taxon>Parasitiformes</taxon>
        <taxon>Ixodida</taxon>
        <taxon>Ixodoidea</taxon>
        <taxon>Ixodidae</taxon>
        <taxon>Haemaphysalinae</taxon>
        <taxon>Haemaphysalis</taxon>
    </lineage>
</organism>
<name>A0A9J6HC23_HAELO</name>
<dbReference type="GO" id="GO:0008312">
    <property type="term" value="F:7S RNA binding"/>
    <property type="evidence" value="ECO:0007669"/>
    <property type="project" value="TreeGrafter"/>
</dbReference>
<dbReference type="InterPro" id="IPR042101">
    <property type="entry name" value="SRP54_N_sf"/>
</dbReference>
<dbReference type="InterPro" id="IPR013822">
    <property type="entry name" value="Signal_recog_particl_SRP54_hlx"/>
</dbReference>
<dbReference type="EMBL" id="JABSTR010002890">
    <property type="protein sequence ID" value="KAH9384658.1"/>
    <property type="molecule type" value="Genomic_DNA"/>
</dbReference>
<protein>
    <recommendedName>
        <fullName evidence="2">Signal recognition particle SRP54 helical bundle domain-containing protein</fullName>
    </recommendedName>
</protein>
<comment type="subcellular location">
    <subcellularLocation>
        <location evidence="1">Cytoplasm</location>
    </subcellularLocation>
</comment>
<gene>
    <name evidence="3" type="ORF">HPB48_026670</name>
</gene>
<dbReference type="VEuPathDB" id="VectorBase:HLOH_047130"/>
<dbReference type="AlphaFoldDB" id="A0A9J6HC23"/>
<dbReference type="Proteomes" id="UP000821853">
    <property type="component" value="Unassembled WGS sequence"/>
</dbReference>
<dbReference type="PANTHER" id="PTHR11564:SF5">
    <property type="entry name" value="SIGNAL RECOGNITION PARTICLE SUBUNIT SRP54"/>
    <property type="match status" value="1"/>
</dbReference>
<dbReference type="PANTHER" id="PTHR11564">
    <property type="entry name" value="SIGNAL RECOGNITION PARTICLE 54K PROTEIN SRP54"/>
    <property type="match status" value="1"/>
</dbReference>
<evidence type="ECO:0000256" key="1">
    <source>
        <dbReference type="ARBA" id="ARBA00004496"/>
    </source>
</evidence>
<proteinExistence type="predicted"/>
<dbReference type="GO" id="GO:0003924">
    <property type="term" value="F:GTPase activity"/>
    <property type="evidence" value="ECO:0007669"/>
    <property type="project" value="InterPro"/>
</dbReference>
<dbReference type="GO" id="GO:0005525">
    <property type="term" value="F:GTP binding"/>
    <property type="evidence" value="ECO:0007669"/>
    <property type="project" value="InterPro"/>
</dbReference>
<evidence type="ECO:0000259" key="2">
    <source>
        <dbReference type="SMART" id="SM00963"/>
    </source>
</evidence>
<reference evidence="3 4" key="1">
    <citation type="journal article" date="2020" name="Cell">
        <title>Large-Scale Comparative Analyses of Tick Genomes Elucidate Their Genetic Diversity and Vector Capacities.</title>
        <authorList>
            <consortium name="Tick Genome and Microbiome Consortium (TIGMIC)"/>
            <person name="Jia N."/>
            <person name="Wang J."/>
            <person name="Shi W."/>
            <person name="Du L."/>
            <person name="Sun Y."/>
            <person name="Zhan W."/>
            <person name="Jiang J.F."/>
            <person name="Wang Q."/>
            <person name="Zhang B."/>
            <person name="Ji P."/>
            <person name="Bell-Sakyi L."/>
            <person name="Cui X.M."/>
            <person name="Yuan T.T."/>
            <person name="Jiang B.G."/>
            <person name="Yang W.F."/>
            <person name="Lam T.T."/>
            <person name="Chang Q.C."/>
            <person name="Ding S.J."/>
            <person name="Wang X.J."/>
            <person name="Zhu J.G."/>
            <person name="Ruan X.D."/>
            <person name="Zhao L."/>
            <person name="Wei J.T."/>
            <person name="Ye R.Z."/>
            <person name="Que T.C."/>
            <person name="Du C.H."/>
            <person name="Zhou Y.H."/>
            <person name="Cheng J.X."/>
            <person name="Dai P.F."/>
            <person name="Guo W.B."/>
            <person name="Han X.H."/>
            <person name="Huang E.J."/>
            <person name="Li L.F."/>
            <person name="Wei W."/>
            <person name="Gao Y.C."/>
            <person name="Liu J.Z."/>
            <person name="Shao H.Z."/>
            <person name="Wang X."/>
            <person name="Wang C.C."/>
            <person name="Yang T.C."/>
            <person name="Huo Q.B."/>
            <person name="Li W."/>
            <person name="Chen H.Y."/>
            <person name="Chen S.E."/>
            <person name="Zhou L.G."/>
            <person name="Ni X.B."/>
            <person name="Tian J.H."/>
            <person name="Sheng Y."/>
            <person name="Liu T."/>
            <person name="Pan Y.S."/>
            <person name="Xia L.Y."/>
            <person name="Li J."/>
            <person name="Zhao F."/>
            <person name="Cao W.C."/>
        </authorList>
    </citation>
    <scope>NUCLEOTIDE SEQUENCE [LARGE SCALE GENOMIC DNA]</scope>
    <source>
        <strain evidence="3">HaeL-2018</strain>
    </source>
</reference>
<feature type="domain" description="Signal recognition particle SRP54 helical bundle" evidence="2">
    <location>
        <begin position="76"/>
        <end position="161"/>
    </location>
</feature>
<dbReference type="GO" id="GO:0005786">
    <property type="term" value="C:signal recognition particle, endoplasmic reticulum targeting"/>
    <property type="evidence" value="ECO:0007669"/>
    <property type="project" value="TreeGrafter"/>
</dbReference>
<evidence type="ECO:0000313" key="3">
    <source>
        <dbReference type="EMBL" id="KAH9384658.1"/>
    </source>
</evidence>
<comment type="caution">
    <text evidence="3">The sequence shown here is derived from an EMBL/GenBank/DDBJ whole genome shotgun (WGS) entry which is preliminary data.</text>
</comment>
<dbReference type="InterPro" id="IPR022941">
    <property type="entry name" value="SRP54"/>
</dbReference>
<dbReference type="Pfam" id="PF02881">
    <property type="entry name" value="SRP54_N"/>
    <property type="match status" value="1"/>
</dbReference>
<dbReference type="Gene3D" id="1.20.120.140">
    <property type="entry name" value="Signal recognition particle SRP54, nucleotide-binding domain"/>
    <property type="match status" value="1"/>
</dbReference>
<dbReference type="OrthoDB" id="10250817at2759"/>
<dbReference type="GO" id="GO:0030942">
    <property type="term" value="F:endoplasmic reticulum signal peptide binding"/>
    <property type="evidence" value="ECO:0007669"/>
    <property type="project" value="TreeGrafter"/>
</dbReference>
<keyword evidence="4" id="KW-1185">Reference proteome</keyword>
<sequence length="161" mass="18027">MTAINTIEVRCEQHGRQLDSIIRELNSDNQNPAGDRDEEVLEQPFQNIEDFEKFDAGLGTNGRLKASLCLDTGTMVLADLGRKITNALRSLSNATIINKEVLDSMLKEICTALLEADINIKLVKQLRENVRSVIDIDEMAAGLNKRRMIQSAVFKELIKGR</sequence>